<dbReference type="GeneID" id="135207501"/>
<feature type="compositionally biased region" description="Basic and acidic residues" evidence="1">
    <location>
        <begin position="12"/>
        <end position="22"/>
    </location>
</feature>
<evidence type="ECO:0000256" key="2">
    <source>
        <dbReference type="SAM" id="Phobius"/>
    </source>
</evidence>
<dbReference type="InterPro" id="IPR005804">
    <property type="entry name" value="FA_desaturase_dom"/>
</dbReference>
<dbReference type="Pfam" id="PF00487">
    <property type="entry name" value="FA_desaturase"/>
    <property type="match status" value="1"/>
</dbReference>
<dbReference type="SMR" id="A0A142EGX3"/>
<dbReference type="KEGG" id="mnz:135207501"/>
<feature type="domain" description="Cytochrome b5 heme-binding" evidence="3">
    <location>
        <begin position="63"/>
        <end position="118"/>
    </location>
</feature>
<evidence type="ECO:0000256" key="1">
    <source>
        <dbReference type="SAM" id="MobiDB-lite"/>
    </source>
</evidence>
<dbReference type="InterPro" id="IPR001199">
    <property type="entry name" value="Cyt_B5-like_heme/steroid-bd"/>
</dbReference>
<accession>A0A142EGX3</accession>
<dbReference type="PROSITE" id="PS50255">
    <property type="entry name" value="CYTOCHROME_B5_2"/>
    <property type="match status" value="1"/>
</dbReference>
<sequence length="453" mass="51920">MAPCEGLVPEANAKESQERDAHFTNVPPGKFKDRPACFDVGKTTAGWLEGKRIDDNIGPYWRIHNKLYDLTDFAPRHPGGKEWITMTQGTDVTEAFESSHIKLTAEKILPKYYVKDIDTPRSSPYTFHEDGFYRTLKRKVRPVLEKIGQGPNRQILLIQDGLFAGFVTLTVLASVTESYTFAVLAGFVLAMNIMCAHNFFHQRDNFRMYYWDFSLLTSHDWRISHGLSHHLFTNTRYDLEVVALEPLLVFLPKRDKSFLQRYAAQVYEVLLLPFGFFVELIKRIQIVATGQTTFRPENLLPFLELFVMCGLASSAVTGLKLWLVVHAASSTWFSGIGVVVAHHHPEIYHDGDTFRENPDWGLCQLDAVRDRIEVKGNLFLVCTTFGDHSLHHLLPTVDHSKLDALYPAFFETCREFNIPFEFLSHWELARGTYQQLARNEPNPNPPGYKVKHD</sequence>
<protein>
    <submittedName>
        <fullName evidence="4">Delta-6 desaturase</fullName>
    </submittedName>
</protein>
<dbReference type="SUPFAM" id="SSF55856">
    <property type="entry name" value="Cytochrome b5-like heme/steroid binding domain"/>
    <property type="match status" value="1"/>
</dbReference>
<dbReference type="Pfam" id="PF00173">
    <property type="entry name" value="Cyt-b5"/>
    <property type="match status" value="1"/>
</dbReference>
<dbReference type="PRINTS" id="PR00363">
    <property type="entry name" value="CYTOCHROMEB5"/>
</dbReference>
<keyword evidence="2" id="KW-0812">Transmembrane</keyword>
<dbReference type="RefSeq" id="XP_064095387.1">
    <property type="nucleotide sequence ID" value="XM_064239317.1"/>
</dbReference>
<dbReference type="AlphaFoldDB" id="A0A142EGX3"/>
<feature type="transmembrane region" description="Helical" evidence="2">
    <location>
        <begin position="181"/>
        <end position="200"/>
    </location>
</feature>
<dbReference type="RefSeq" id="XP_064095391.1">
    <property type="nucleotide sequence ID" value="XM_064239321.1"/>
</dbReference>
<keyword evidence="2" id="KW-1133">Transmembrane helix</keyword>
<feature type="region of interest" description="Disordered" evidence="1">
    <location>
        <begin position="1"/>
        <end position="28"/>
    </location>
</feature>
<dbReference type="EMBL" id="KU922942">
    <property type="protein sequence ID" value="AMQ48726.1"/>
    <property type="molecule type" value="mRNA"/>
</dbReference>
<organism evidence="4">
    <name type="scientific">Macrobrachium nipponense</name>
    <name type="common">Oriental river shrimp</name>
    <name type="synonym">Palaemon nipponensis</name>
    <dbReference type="NCBI Taxonomy" id="159736"/>
    <lineage>
        <taxon>Eukaryota</taxon>
        <taxon>Metazoa</taxon>
        <taxon>Ecdysozoa</taxon>
        <taxon>Arthropoda</taxon>
        <taxon>Crustacea</taxon>
        <taxon>Multicrustacea</taxon>
        <taxon>Malacostraca</taxon>
        <taxon>Eumalacostraca</taxon>
        <taxon>Eucarida</taxon>
        <taxon>Decapoda</taxon>
        <taxon>Pleocyemata</taxon>
        <taxon>Caridea</taxon>
        <taxon>Palaemonoidea</taxon>
        <taxon>Palaemonidae</taxon>
        <taxon>Macrobrachium</taxon>
    </lineage>
</organism>
<proteinExistence type="evidence at transcript level"/>
<evidence type="ECO:0000313" key="4">
    <source>
        <dbReference type="EMBL" id="AMQ48726.1"/>
    </source>
</evidence>
<dbReference type="InterPro" id="IPR053100">
    <property type="entry name" value="Cytochrome_b5-related"/>
</dbReference>
<dbReference type="SMART" id="SM01117">
    <property type="entry name" value="Cyt-b5"/>
    <property type="match status" value="1"/>
</dbReference>
<dbReference type="PANTHER" id="PTHR16740">
    <property type="entry name" value="CYTOCHROME B5-RELATED PROTEIN-RELATED"/>
    <property type="match status" value="1"/>
</dbReference>
<dbReference type="RefSeq" id="XP_064095390.1">
    <property type="nucleotide sequence ID" value="XM_064239320.1"/>
</dbReference>
<feature type="transmembrane region" description="Helical" evidence="2">
    <location>
        <begin position="301"/>
        <end position="323"/>
    </location>
</feature>
<feature type="transmembrane region" description="Helical" evidence="2">
    <location>
        <begin position="262"/>
        <end position="281"/>
    </location>
</feature>
<dbReference type="Gene3D" id="3.10.120.10">
    <property type="entry name" value="Cytochrome b5-like heme/steroid binding domain"/>
    <property type="match status" value="1"/>
</dbReference>
<evidence type="ECO:0000259" key="3">
    <source>
        <dbReference type="PROSITE" id="PS50255"/>
    </source>
</evidence>
<dbReference type="RefSeq" id="XP_064095389.1">
    <property type="nucleotide sequence ID" value="XM_064239319.1"/>
</dbReference>
<reference evidence="4" key="1">
    <citation type="submission" date="2016-03" db="EMBL/GenBank/DDBJ databases">
        <title>Characterization, mRNA expression and regulation of fatty acyl desaturase and fatty acyl elongase genes by dietary polyunsaturated fatty acid levels.</title>
        <authorList>
            <person name="Ding Z."/>
            <person name="Luo N."/>
        </authorList>
    </citation>
    <scope>NUCLEOTIDE SEQUENCE</scope>
</reference>
<dbReference type="InterPro" id="IPR036400">
    <property type="entry name" value="Cyt_B5-like_heme/steroid_sf"/>
</dbReference>
<dbReference type="PANTHER" id="PTHR16740:SF1">
    <property type="entry name" value="CYTOCHROME B5-RELATED PROTEIN-RELATED"/>
    <property type="match status" value="1"/>
</dbReference>
<keyword evidence="2" id="KW-0472">Membrane</keyword>
<dbReference type="GO" id="GO:0006629">
    <property type="term" value="P:lipid metabolic process"/>
    <property type="evidence" value="ECO:0007669"/>
    <property type="project" value="InterPro"/>
</dbReference>
<name>A0A142EGX3_MACNP</name>